<evidence type="ECO:0000313" key="1">
    <source>
        <dbReference type="EMBL" id="DAD81347.1"/>
    </source>
</evidence>
<protein>
    <submittedName>
        <fullName evidence="1">Uncharacterized protein</fullName>
    </submittedName>
</protein>
<dbReference type="EMBL" id="BK014899">
    <property type="protein sequence ID" value="DAD81347.1"/>
    <property type="molecule type" value="Genomic_DNA"/>
</dbReference>
<name>A0A8S5MHF6_9CAUD</name>
<organism evidence="1">
    <name type="scientific">Siphoviridae sp. ctHl62</name>
    <dbReference type="NCBI Taxonomy" id="2826235"/>
    <lineage>
        <taxon>Viruses</taxon>
        <taxon>Duplodnaviria</taxon>
        <taxon>Heunggongvirae</taxon>
        <taxon>Uroviricota</taxon>
        <taxon>Caudoviricetes</taxon>
    </lineage>
</organism>
<reference evidence="1" key="1">
    <citation type="journal article" date="2021" name="Proc. Natl. Acad. Sci. U.S.A.">
        <title>A Catalog of Tens of Thousands of Viruses from Human Metagenomes Reveals Hidden Associations with Chronic Diseases.</title>
        <authorList>
            <person name="Tisza M.J."/>
            <person name="Buck C.B."/>
        </authorList>
    </citation>
    <scope>NUCLEOTIDE SEQUENCE</scope>
    <source>
        <strain evidence="1">CtHl62</strain>
    </source>
</reference>
<proteinExistence type="predicted"/>
<sequence length="32" mass="3605">MRDNFKNNIKCPSKVKAVVLISSSINTAKEIR</sequence>
<accession>A0A8S5MHF6</accession>